<dbReference type="Pfam" id="PF03883">
    <property type="entry name" value="H2O2_YaaD"/>
    <property type="match status" value="1"/>
</dbReference>
<dbReference type="Proteomes" id="UP000324209">
    <property type="component" value="Chromosome"/>
</dbReference>
<organism evidence="2 3">
    <name type="scientific">Oceanispirochaeta crateris</name>
    <dbReference type="NCBI Taxonomy" id="2518645"/>
    <lineage>
        <taxon>Bacteria</taxon>
        <taxon>Pseudomonadati</taxon>
        <taxon>Spirochaetota</taxon>
        <taxon>Spirochaetia</taxon>
        <taxon>Spirochaetales</taxon>
        <taxon>Spirochaetaceae</taxon>
        <taxon>Oceanispirochaeta</taxon>
    </lineage>
</organism>
<dbReference type="EMBL" id="CP036150">
    <property type="protein sequence ID" value="QEN08693.1"/>
    <property type="molecule type" value="Genomic_DNA"/>
</dbReference>
<dbReference type="HAMAP" id="MF_00652">
    <property type="entry name" value="UPF0246"/>
    <property type="match status" value="1"/>
</dbReference>
<dbReference type="GO" id="GO:0005829">
    <property type="term" value="C:cytosol"/>
    <property type="evidence" value="ECO:0007669"/>
    <property type="project" value="TreeGrafter"/>
</dbReference>
<accession>A0A5C1QKQ4</accession>
<dbReference type="KEGG" id="ock:EXM22_12095"/>
<keyword evidence="3" id="KW-1185">Reference proteome</keyword>
<reference evidence="2 3" key="1">
    <citation type="submission" date="2019-02" db="EMBL/GenBank/DDBJ databases">
        <title>Complete Genome Sequence and Methylome Analysis of free living Spirochaetas.</title>
        <authorList>
            <person name="Fomenkov A."/>
            <person name="Dubinina G."/>
            <person name="Leshcheva N."/>
            <person name="Mikheeva N."/>
            <person name="Grabovich M."/>
            <person name="Vincze T."/>
            <person name="Roberts R.J."/>
        </authorList>
    </citation>
    <scope>NUCLEOTIDE SEQUENCE [LARGE SCALE GENOMIC DNA]</scope>
    <source>
        <strain evidence="2 3">K2</strain>
    </source>
</reference>
<dbReference type="InterPro" id="IPR005583">
    <property type="entry name" value="YaaA"/>
</dbReference>
<proteinExistence type="inferred from homology"/>
<dbReference type="RefSeq" id="WP_149486774.1">
    <property type="nucleotide sequence ID" value="NZ_CP036150.1"/>
</dbReference>
<evidence type="ECO:0000313" key="3">
    <source>
        <dbReference type="Proteomes" id="UP000324209"/>
    </source>
</evidence>
<gene>
    <name evidence="2" type="ORF">EXM22_12095</name>
</gene>
<evidence type="ECO:0000256" key="1">
    <source>
        <dbReference type="HAMAP-Rule" id="MF_00652"/>
    </source>
</evidence>
<dbReference type="PANTHER" id="PTHR30283:SF4">
    <property type="entry name" value="PEROXIDE STRESS RESISTANCE PROTEIN YAAA"/>
    <property type="match status" value="1"/>
</dbReference>
<dbReference type="OrthoDB" id="9777133at2"/>
<name>A0A5C1QKQ4_9SPIO</name>
<dbReference type="GO" id="GO:0033194">
    <property type="term" value="P:response to hydroperoxide"/>
    <property type="evidence" value="ECO:0007669"/>
    <property type="project" value="TreeGrafter"/>
</dbReference>
<protein>
    <recommendedName>
        <fullName evidence="1">UPF0246 protein EXM22_12095</fullName>
    </recommendedName>
</protein>
<dbReference type="PANTHER" id="PTHR30283">
    <property type="entry name" value="PEROXIDE STRESS RESPONSE PROTEIN YAAA"/>
    <property type="match status" value="1"/>
</dbReference>
<evidence type="ECO:0000313" key="2">
    <source>
        <dbReference type="EMBL" id="QEN08693.1"/>
    </source>
</evidence>
<dbReference type="AlphaFoldDB" id="A0A5C1QKQ4"/>
<sequence length="259" mass="29435">MIIIFSPTKQMNFSESSPKNEVLNSDHTPPFQKEAARLNGLLSEYSKEGLAVLMKMSLSLSEQTQRYISSFHSAQKKSAIYAYSGTSFLSLDAETLPEEALLYGQKHLRILSGMYGCLRPLDHISPYRLEMKTALSVGADKNLTVFWKKRVTEFLTEDESLARKNSFILNLASGEYSRIIDSTNLGRPMITVHFREESEGGLKTVGMYAKAARGAMLRHLLLEQTEEPEEIRKMKVNNYEFSESLSDDQNWIFIRGAQR</sequence>
<comment type="similarity">
    <text evidence="1">Belongs to the UPF0246 family.</text>
</comment>